<protein>
    <submittedName>
        <fullName evidence="1">Uncharacterized protein</fullName>
    </submittedName>
</protein>
<dbReference type="EMBL" id="AWSU01000371">
    <property type="protein sequence ID" value="ERI73749.1"/>
    <property type="molecule type" value="Genomic_DNA"/>
</dbReference>
<accession>A0ABC9TR24</accession>
<dbReference type="Proteomes" id="UP000016491">
    <property type="component" value="Unassembled WGS sequence"/>
</dbReference>
<organism evidence="1 2">
    <name type="scientific">[Clostridium] symbiosum ATCC 14940</name>
    <dbReference type="NCBI Taxonomy" id="411472"/>
    <lineage>
        <taxon>Bacteria</taxon>
        <taxon>Bacillati</taxon>
        <taxon>Bacillota</taxon>
        <taxon>Clostridia</taxon>
        <taxon>Lachnospirales</taxon>
        <taxon>Lachnospiraceae</taxon>
        <taxon>Otoolea</taxon>
    </lineage>
</organism>
<comment type="caution">
    <text evidence="1">The sequence shown here is derived from an EMBL/GenBank/DDBJ whole genome shotgun (WGS) entry which is preliminary data.</text>
</comment>
<evidence type="ECO:0000313" key="1">
    <source>
        <dbReference type="EMBL" id="ERI73749.1"/>
    </source>
</evidence>
<dbReference type="AlphaFoldDB" id="A0ABC9TR24"/>
<name>A0ABC9TR24_CLOSY</name>
<sequence>MLSELLHNRRWHMAFTIYAKMKRVGKQKKEDLLPVPFELEKRPDTVRELVTALVRLSVSEYNERKDEGQVLRYLTKEEISGLASAGKVSFGVRGGNDADPEKAVENALQCFEDGIYRIFAGEEELTGLEEPVPWVNGAEGKEGNEDKGDDKTPVFTFIRLTMLSGW</sequence>
<proteinExistence type="predicted"/>
<gene>
    <name evidence="1" type="ORF">CLOSYM_04658</name>
</gene>
<reference evidence="1 2" key="1">
    <citation type="submission" date="2013-07" db="EMBL/GenBank/DDBJ databases">
        <authorList>
            <person name="Weinstock G."/>
            <person name="Sodergren E."/>
            <person name="Wylie T."/>
            <person name="Fulton L."/>
            <person name="Fulton R."/>
            <person name="Fronick C."/>
            <person name="O'Laughlin M."/>
            <person name="Godfrey J."/>
            <person name="Miner T."/>
            <person name="Herter B."/>
            <person name="Appelbaum E."/>
            <person name="Cordes M."/>
            <person name="Lek S."/>
            <person name="Wollam A."/>
            <person name="Pepin K.H."/>
            <person name="Palsikar V.B."/>
            <person name="Mitreva M."/>
            <person name="Wilson R.K."/>
        </authorList>
    </citation>
    <scope>NUCLEOTIDE SEQUENCE [LARGE SCALE GENOMIC DNA]</scope>
    <source>
        <strain evidence="1 2">ATCC 14940</strain>
    </source>
</reference>
<evidence type="ECO:0000313" key="2">
    <source>
        <dbReference type="Proteomes" id="UP000016491"/>
    </source>
</evidence>